<proteinExistence type="predicted"/>
<sequence>MINLLPLLQKATHLRRIVSVFAATKEGLVNTADIQGRKVSAMSAMSARGHASSLVT</sequence>
<name>A0A6A6GZF5_VIRVR</name>
<keyword evidence="2" id="KW-1185">Reference proteome</keyword>
<evidence type="ECO:0000313" key="1">
    <source>
        <dbReference type="EMBL" id="KAF2230997.1"/>
    </source>
</evidence>
<reference evidence="1" key="1">
    <citation type="journal article" date="2020" name="Stud. Mycol.">
        <title>101 Dothideomycetes genomes: a test case for predicting lifestyles and emergence of pathogens.</title>
        <authorList>
            <person name="Haridas S."/>
            <person name="Albert R."/>
            <person name="Binder M."/>
            <person name="Bloem J."/>
            <person name="Labutti K."/>
            <person name="Salamov A."/>
            <person name="Andreopoulos B."/>
            <person name="Baker S."/>
            <person name="Barry K."/>
            <person name="Bills G."/>
            <person name="Bluhm B."/>
            <person name="Cannon C."/>
            <person name="Castanera R."/>
            <person name="Culley D."/>
            <person name="Daum C."/>
            <person name="Ezra D."/>
            <person name="Gonzalez J."/>
            <person name="Henrissat B."/>
            <person name="Kuo A."/>
            <person name="Liang C."/>
            <person name="Lipzen A."/>
            <person name="Lutzoni F."/>
            <person name="Magnuson J."/>
            <person name="Mondo S."/>
            <person name="Nolan M."/>
            <person name="Ohm R."/>
            <person name="Pangilinan J."/>
            <person name="Park H.-J."/>
            <person name="Ramirez L."/>
            <person name="Alfaro M."/>
            <person name="Sun H."/>
            <person name="Tritt A."/>
            <person name="Yoshinaga Y."/>
            <person name="Zwiers L.-H."/>
            <person name="Turgeon B."/>
            <person name="Goodwin S."/>
            <person name="Spatafora J."/>
            <person name="Crous P."/>
            <person name="Grigoriev I."/>
        </authorList>
    </citation>
    <scope>NUCLEOTIDE SEQUENCE</scope>
    <source>
        <strain evidence="1">Tuck. ex Michener</strain>
    </source>
</reference>
<accession>A0A6A6GZF5</accession>
<dbReference type="Proteomes" id="UP000800092">
    <property type="component" value="Unassembled WGS sequence"/>
</dbReference>
<organism evidence="1 2">
    <name type="scientific">Viridothelium virens</name>
    <name type="common">Speckled blister lichen</name>
    <name type="synonym">Trypethelium virens</name>
    <dbReference type="NCBI Taxonomy" id="1048519"/>
    <lineage>
        <taxon>Eukaryota</taxon>
        <taxon>Fungi</taxon>
        <taxon>Dikarya</taxon>
        <taxon>Ascomycota</taxon>
        <taxon>Pezizomycotina</taxon>
        <taxon>Dothideomycetes</taxon>
        <taxon>Dothideomycetes incertae sedis</taxon>
        <taxon>Trypetheliales</taxon>
        <taxon>Trypetheliaceae</taxon>
        <taxon>Viridothelium</taxon>
    </lineage>
</organism>
<gene>
    <name evidence="1" type="ORF">EV356DRAFT_317511</name>
</gene>
<dbReference type="OrthoDB" id="2898509at2759"/>
<dbReference type="EMBL" id="ML991833">
    <property type="protein sequence ID" value="KAF2230997.1"/>
    <property type="molecule type" value="Genomic_DNA"/>
</dbReference>
<dbReference type="AlphaFoldDB" id="A0A6A6GZF5"/>
<protein>
    <submittedName>
        <fullName evidence="1">Uncharacterized protein</fullName>
    </submittedName>
</protein>
<evidence type="ECO:0000313" key="2">
    <source>
        <dbReference type="Proteomes" id="UP000800092"/>
    </source>
</evidence>